<dbReference type="InterPro" id="IPR036663">
    <property type="entry name" value="Fumarylacetoacetase_C_sf"/>
</dbReference>
<dbReference type="PANTHER" id="PTHR11820">
    <property type="entry name" value="ACYLPYRUVASE"/>
    <property type="match status" value="1"/>
</dbReference>
<dbReference type="GO" id="GO:0018773">
    <property type="term" value="F:acetylpyruvate hydrolase activity"/>
    <property type="evidence" value="ECO:0007669"/>
    <property type="project" value="TreeGrafter"/>
</dbReference>
<feature type="domain" description="Fumarylacetoacetase-like C-terminal" evidence="2">
    <location>
        <begin position="2"/>
        <end position="186"/>
    </location>
</feature>
<gene>
    <name evidence="3" type="ORF">ESB13_12695</name>
</gene>
<dbReference type="InterPro" id="IPR011234">
    <property type="entry name" value="Fumarylacetoacetase-like_C"/>
</dbReference>
<dbReference type="GO" id="GO:0046872">
    <property type="term" value="F:metal ion binding"/>
    <property type="evidence" value="ECO:0007669"/>
    <property type="project" value="UniProtKB-KW"/>
</dbReference>
<comment type="caution">
    <text evidence="3">The sequence shown here is derived from an EMBL/GenBank/DDBJ whole genome shotgun (WGS) entry which is preliminary data.</text>
</comment>
<dbReference type="OrthoDB" id="9805307at2"/>
<proteinExistence type="predicted"/>
<dbReference type="Pfam" id="PF01557">
    <property type="entry name" value="FAA_hydrolase"/>
    <property type="match status" value="1"/>
</dbReference>
<evidence type="ECO:0000313" key="3">
    <source>
        <dbReference type="EMBL" id="RXK82979.1"/>
    </source>
</evidence>
<evidence type="ECO:0000256" key="1">
    <source>
        <dbReference type="ARBA" id="ARBA00022723"/>
    </source>
</evidence>
<reference evidence="3 4" key="1">
    <citation type="submission" date="2019-01" db="EMBL/GenBank/DDBJ databases">
        <title>Filimonas sp. strain TTM-71.</title>
        <authorList>
            <person name="Chen W.-M."/>
        </authorList>
    </citation>
    <scope>NUCLEOTIDE SEQUENCE [LARGE SCALE GENOMIC DNA]</scope>
    <source>
        <strain evidence="3 4">TTM-71</strain>
    </source>
</reference>
<dbReference type="PANTHER" id="PTHR11820:SF7">
    <property type="entry name" value="ACYLPYRUVASE FAHD1, MITOCHONDRIAL"/>
    <property type="match status" value="1"/>
</dbReference>
<accession>A0A4Q1D3M0</accession>
<dbReference type="SUPFAM" id="SSF56529">
    <property type="entry name" value="FAH"/>
    <property type="match status" value="1"/>
</dbReference>
<keyword evidence="1" id="KW-0479">Metal-binding</keyword>
<organism evidence="3 4">
    <name type="scientific">Filimonas effusa</name>
    <dbReference type="NCBI Taxonomy" id="2508721"/>
    <lineage>
        <taxon>Bacteria</taxon>
        <taxon>Pseudomonadati</taxon>
        <taxon>Bacteroidota</taxon>
        <taxon>Chitinophagia</taxon>
        <taxon>Chitinophagales</taxon>
        <taxon>Chitinophagaceae</taxon>
        <taxon>Filimonas</taxon>
    </lineage>
</organism>
<keyword evidence="4" id="KW-1185">Reference proteome</keyword>
<evidence type="ECO:0000259" key="2">
    <source>
        <dbReference type="Pfam" id="PF01557"/>
    </source>
</evidence>
<dbReference type="RefSeq" id="WP_129003837.1">
    <property type="nucleotide sequence ID" value="NZ_SDHZ01000002.1"/>
</dbReference>
<evidence type="ECO:0000313" key="4">
    <source>
        <dbReference type="Proteomes" id="UP000290545"/>
    </source>
</evidence>
<protein>
    <submittedName>
        <fullName evidence="3">FAA hydrolase family protein</fullName>
    </submittedName>
</protein>
<keyword evidence="3" id="KW-0378">Hydrolase</keyword>
<dbReference type="Gene3D" id="3.90.850.10">
    <property type="entry name" value="Fumarylacetoacetase-like, C-terminal domain"/>
    <property type="match status" value="1"/>
</dbReference>
<dbReference type="AlphaFoldDB" id="A0A4Q1D3M0"/>
<name>A0A4Q1D3M0_9BACT</name>
<sequence length="203" mass="23172">MKIFCVGRNYADHAKELNNDVPDEPVIFLKPKSALLQAHTPFYYPEFSNELHYEVELVLRISKNGKYIQERMASRYYDAISVGIDFTARDVQNELKSKGLPWEKAKAWDNSAVIGKWLPLIPELMKKSFNFSLTLNNQTVQRGNTSDMIFSFDKLVSNISQYFSLNIGDVIFTGTPAGVGECVVGDVLEGFLEQERMFELEIK</sequence>
<dbReference type="EMBL" id="SDHZ01000002">
    <property type="protein sequence ID" value="RXK82979.1"/>
    <property type="molecule type" value="Genomic_DNA"/>
</dbReference>
<dbReference type="Proteomes" id="UP000290545">
    <property type="component" value="Unassembled WGS sequence"/>
</dbReference>